<sequence>MPLAIGSVSSAATLRASARASASHRGRRRASLVVVRASASSSSSSDDDDAATTPPSLPSRRAAMLAGFVAASTSAMMTTRVSPARASSADMLAGVRTKVCDPTADGAECRANEIGKDLGGLGDYDQKANKKVELAKAMTNPNMTNYQLDTMKLVDECAEVLALDVYDLTREKRIGQLVKDGNVWSSKYAPGGSSKTASGRAFYNAINQVSGHFNFNGIAPLPKSRLDVVNANLEDTRKLIAQGR</sequence>
<keyword evidence="3" id="KW-1185">Reference proteome</keyword>
<reference evidence="2 3" key="1">
    <citation type="journal article" date="2009" name="Science">
        <title>Green evolution and dynamic adaptations revealed by genomes of the marine picoeukaryotes Micromonas.</title>
        <authorList>
            <person name="Worden A.Z."/>
            <person name="Lee J.H."/>
            <person name="Mock T."/>
            <person name="Rouze P."/>
            <person name="Simmons M.P."/>
            <person name="Aerts A.L."/>
            <person name="Allen A.E."/>
            <person name="Cuvelier M.L."/>
            <person name="Derelle E."/>
            <person name="Everett M.V."/>
            <person name="Foulon E."/>
            <person name="Grimwood J."/>
            <person name="Gundlach H."/>
            <person name="Henrissat B."/>
            <person name="Napoli C."/>
            <person name="McDonald S.M."/>
            <person name="Parker M.S."/>
            <person name="Rombauts S."/>
            <person name="Salamov A."/>
            <person name="Von Dassow P."/>
            <person name="Badger J.H."/>
            <person name="Coutinho P.M."/>
            <person name="Demir E."/>
            <person name="Dubchak I."/>
            <person name="Gentemann C."/>
            <person name="Eikrem W."/>
            <person name="Gready J.E."/>
            <person name="John U."/>
            <person name="Lanier W."/>
            <person name="Lindquist E.A."/>
            <person name="Lucas S."/>
            <person name="Mayer K.F."/>
            <person name="Moreau H."/>
            <person name="Not F."/>
            <person name="Otillar R."/>
            <person name="Panaud O."/>
            <person name="Pangilinan J."/>
            <person name="Paulsen I."/>
            <person name="Piegu B."/>
            <person name="Poliakov A."/>
            <person name="Robbens S."/>
            <person name="Schmutz J."/>
            <person name="Toulza E."/>
            <person name="Wyss T."/>
            <person name="Zelensky A."/>
            <person name="Zhou K."/>
            <person name="Armbrust E.V."/>
            <person name="Bhattacharya D."/>
            <person name="Goodenough U.W."/>
            <person name="Van de Peer Y."/>
            <person name="Grigoriev I.V."/>
        </authorList>
    </citation>
    <scope>NUCLEOTIDE SEQUENCE [LARGE SCALE GENOMIC DNA]</scope>
    <source>
        <strain evidence="2 3">CCMP1545</strain>
    </source>
</reference>
<organism evidence="3">
    <name type="scientific">Micromonas pusilla (strain CCMP1545)</name>
    <name type="common">Picoplanktonic green alga</name>
    <dbReference type="NCBI Taxonomy" id="564608"/>
    <lineage>
        <taxon>Eukaryota</taxon>
        <taxon>Viridiplantae</taxon>
        <taxon>Chlorophyta</taxon>
        <taxon>Mamiellophyceae</taxon>
        <taxon>Mamiellales</taxon>
        <taxon>Mamiellaceae</taxon>
        <taxon>Micromonas</taxon>
    </lineage>
</organism>
<gene>
    <name evidence="2" type="ORF">MICPUCDRAFT_59141</name>
</gene>
<dbReference type="InterPro" id="IPR025585">
    <property type="entry name" value="PSII_Psb27"/>
</dbReference>
<proteinExistence type="inferred from homology"/>
<feature type="compositionally biased region" description="Low complexity" evidence="1">
    <location>
        <begin position="35"/>
        <end position="44"/>
    </location>
</feature>
<dbReference type="Gene3D" id="1.20.58.810">
    <property type="entry name" value="Photosystem II Pbs27"/>
    <property type="match status" value="1"/>
</dbReference>
<name>C1MVC4_MICPC</name>
<dbReference type="GO" id="GO:0010207">
    <property type="term" value="P:photosystem II assembly"/>
    <property type="evidence" value="ECO:0007669"/>
    <property type="project" value="InterPro"/>
</dbReference>
<dbReference type="InterPro" id="IPR038450">
    <property type="entry name" value="PSII_Psb27_sf"/>
</dbReference>
<protein>
    <submittedName>
        <fullName evidence="2">Predicted protein</fullName>
    </submittedName>
</protein>
<dbReference type="OMA" id="WVSKYAR"/>
<dbReference type="KEGG" id="mpp:MICPUCDRAFT_59141"/>
<accession>C1MVC4</accession>
<dbReference type="eggNOG" id="ENOG502SSQ5">
    <property type="taxonomic scope" value="Eukaryota"/>
</dbReference>
<dbReference type="Pfam" id="PF13326">
    <property type="entry name" value="PSII_Pbs27"/>
    <property type="match status" value="1"/>
</dbReference>
<dbReference type="RefSeq" id="XP_003059349.1">
    <property type="nucleotide sequence ID" value="XM_003059303.1"/>
</dbReference>
<evidence type="ECO:0000256" key="1">
    <source>
        <dbReference type="SAM" id="MobiDB-lite"/>
    </source>
</evidence>
<dbReference type="GO" id="GO:0010206">
    <property type="term" value="P:photosystem II repair"/>
    <property type="evidence" value="ECO:0007669"/>
    <property type="project" value="InterPro"/>
</dbReference>
<dbReference type="OrthoDB" id="514330at2759"/>
<dbReference type="GeneID" id="9685084"/>
<evidence type="ECO:0000313" key="2">
    <source>
        <dbReference type="EMBL" id="EEH56481.1"/>
    </source>
</evidence>
<feature type="region of interest" description="Disordered" evidence="1">
    <location>
        <begin position="35"/>
        <end position="58"/>
    </location>
</feature>
<evidence type="ECO:0000313" key="3">
    <source>
        <dbReference type="Proteomes" id="UP000001876"/>
    </source>
</evidence>
<dbReference type="GO" id="GO:0009523">
    <property type="term" value="C:photosystem II"/>
    <property type="evidence" value="ECO:0007669"/>
    <property type="project" value="InterPro"/>
</dbReference>
<dbReference type="AlphaFoldDB" id="C1MVC4"/>
<dbReference type="HAMAP" id="MF_01481">
    <property type="entry name" value="PSII_Psb27"/>
    <property type="match status" value="1"/>
</dbReference>
<dbReference type="EMBL" id="GG663740">
    <property type="protein sequence ID" value="EEH56481.1"/>
    <property type="molecule type" value="Genomic_DNA"/>
</dbReference>
<dbReference type="Proteomes" id="UP000001876">
    <property type="component" value="Unassembled WGS sequence"/>
</dbReference>